<keyword evidence="2" id="KW-0479">Metal-binding</keyword>
<feature type="region of interest" description="Disordered" evidence="8">
    <location>
        <begin position="50"/>
        <end position="85"/>
    </location>
</feature>
<evidence type="ECO:0000256" key="2">
    <source>
        <dbReference type="ARBA" id="ARBA00022723"/>
    </source>
</evidence>
<dbReference type="Proteomes" id="UP001338125">
    <property type="component" value="Unassembled WGS sequence"/>
</dbReference>
<evidence type="ECO:0000256" key="6">
    <source>
        <dbReference type="ARBA" id="ARBA00023242"/>
    </source>
</evidence>
<keyword evidence="5" id="KW-0862">Zinc</keyword>
<dbReference type="PROSITE" id="PS00028">
    <property type="entry name" value="ZINC_FINGER_C2H2_1"/>
    <property type="match status" value="1"/>
</dbReference>
<evidence type="ECO:0000256" key="3">
    <source>
        <dbReference type="ARBA" id="ARBA00022737"/>
    </source>
</evidence>
<protein>
    <submittedName>
        <fullName evidence="10">Nicotinate catabolism cluster-specific transcription factor-like protein</fullName>
    </submittedName>
</protein>
<dbReference type="PANTHER" id="PTHR40626">
    <property type="entry name" value="MIP31509P"/>
    <property type="match status" value="1"/>
</dbReference>
<comment type="caution">
    <text evidence="10">The sequence shown here is derived from an EMBL/GenBank/DDBJ whole genome shotgun (WGS) entry which is preliminary data.</text>
</comment>
<dbReference type="Pfam" id="PF04082">
    <property type="entry name" value="Fungal_trans"/>
    <property type="match status" value="1"/>
</dbReference>
<dbReference type="EMBL" id="JAVFKD010000004">
    <property type="protein sequence ID" value="KAK5995927.1"/>
    <property type="molecule type" value="Genomic_DNA"/>
</dbReference>
<dbReference type="InterPro" id="IPR013087">
    <property type="entry name" value="Znf_C2H2_type"/>
</dbReference>
<keyword evidence="11" id="KW-1185">Reference proteome</keyword>
<dbReference type="InterPro" id="IPR051059">
    <property type="entry name" value="VerF-like"/>
</dbReference>
<dbReference type="InterPro" id="IPR007219">
    <property type="entry name" value="XnlR_reg_dom"/>
</dbReference>
<keyword evidence="3" id="KW-0677">Repeat</keyword>
<keyword evidence="4 7" id="KW-0863">Zinc-finger</keyword>
<evidence type="ECO:0000256" key="1">
    <source>
        <dbReference type="ARBA" id="ARBA00004123"/>
    </source>
</evidence>
<reference evidence="10 11" key="1">
    <citation type="submission" date="2024-01" db="EMBL/GenBank/DDBJ databases">
        <title>Complete genome of Cladobotryum mycophilum ATHUM6906.</title>
        <authorList>
            <person name="Christinaki A.C."/>
            <person name="Myridakis A.I."/>
            <person name="Kouvelis V.N."/>
        </authorList>
    </citation>
    <scope>NUCLEOTIDE SEQUENCE [LARGE SCALE GENOMIC DNA]</scope>
    <source>
        <strain evidence="10 11">ATHUM6906</strain>
    </source>
</reference>
<keyword evidence="6" id="KW-0539">Nucleus</keyword>
<feature type="compositionally biased region" description="Low complexity" evidence="8">
    <location>
        <begin position="161"/>
        <end position="179"/>
    </location>
</feature>
<comment type="subcellular location">
    <subcellularLocation>
        <location evidence="1">Nucleus</location>
    </subcellularLocation>
</comment>
<gene>
    <name evidence="10" type="ORF">PT974_04346</name>
</gene>
<dbReference type="CDD" id="cd12148">
    <property type="entry name" value="fungal_TF_MHR"/>
    <property type="match status" value="1"/>
</dbReference>
<sequence length="781" mass="87336">MVHTRRAGRERKCPFCALNFTKEEHLSRHIRTHTKEKPFGCATCGKMFTRQEETSRSSRDSSLSQLHHGAGGGDGQRDSAQASADAVSALLDIRHHPAAAASLPIHQHSQQQPQEQQQQQVFDVAPVVSPVSAPARASSSTPAYSNMNQPVWYAPHSATNPSSDAHAPSLAPAPLSSLDGTSSGEGEMWNTLNTQIPGWLVGDDFDLAALNSTMPTMLDWPEVSNHVASMSLPNEGAMPATFQDVVKPEPREDIIRRHWFTYLEAERSGHVTPIEALPEPEQTQVDERYRENLSRQLQPPVPTDPLPSTDFLNLCIQMYFTRFDAIFPMVHAPTFRPSKRQSLLLLSMCSVGSLFLGSPYGMAQGTRIFEQLNKAVLASWESYMARGSGEALAMTQAALIGQTFGMLSGKPRHLAIVQTFHGTVIAWARRHKMFEQETATTEIINMLNQDVDTAWKLWVSAEEKLRVSVGLRIHDCELAELFMTEPFLRSSQSKPARIASDELWTAPTAEQWAALFTKQCATQGITPPSVEGPEGSEGMRQHDFSPMSGLIRTDAKATKWLVIYAVLEGIATTIIENRSSNVLEHTSPKIQDSLLQLYDEHLRLCVADTLCLQALWHSVFISLFADVNRLEIAVGREGYEEAQQHLQYARDWASSWNGHRCALHAALILKRLGNMSICTEPPIHVPRLLYRSALIWYVYTRMGHDQESGSTQLDFPELRRLHINSWKLLFEVNGFKRTRPVMAESSTLCGLVDLLQRISHWEISRKMASLLKMLMYGPSDD</sequence>
<evidence type="ECO:0000256" key="7">
    <source>
        <dbReference type="PROSITE-ProRule" id="PRU00042"/>
    </source>
</evidence>
<evidence type="ECO:0000256" key="4">
    <source>
        <dbReference type="ARBA" id="ARBA00022771"/>
    </source>
</evidence>
<evidence type="ECO:0000313" key="10">
    <source>
        <dbReference type="EMBL" id="KAK5995927.1"/>
    </source>
</evidence>
<dbReference type="InterPro" id="IPR036236">
    <property type="entry name" value="Znf_C2H2_sf"/>
</dbReference>
<proteinExistence type="predicted"/>
<evidence type="ECO:0000256" key="5">
    <source>
        <dbReference type="ARBA" id="ARBA00022833"/>
    </source>
</evidence>
<evidence type="ECO:0000313" key="11">
    <source>
        <dbReference type="Proteomes" id="UP001338125"/>
    </source>
</evidence>
<name>A0ABR0SVJ1_9HYPO</name>
<evidence type="ECO:0000256" key="8">
    <source>
        <dbReference type="SAM" id="MobiDB-lite"/>
    </source>
</evidence>
<feature type="region of interest" description="Disordered" evidence="8">
    <location>
        <begin position="155"/>
        <end position="187"/>
    </location>
</feature>
<accession>A0ABR0SVJ1</accession>
<dbReference type="Gene3D" id="3.30.160.60">
    <property type="entry name" value="Classic Zinc Finger"/>
    <property type="match status" value="2"/>
</dbReference>
<feature type="compositionally biased region" description="Basic and acidic residues" evidence="8">
    <location>
        <begin position="50"/>
        <end position="59"/>
    </location>
</feature>
<evidence type="ECO:0000259" key="9">
    <source>
        <dbReference type="PROSITE" id="PS50157"/>
    </source>
</evidence>
<feature type="domain" description="C2H2-type" evidence="9">
    <location>
        <begin position="11"/>
        <end position="38"/>
    </location>
</feature>
<dbReference type="SUPFAM" id="SSF57667">
    <property type="entry name" value="beta-beta-alpha zinc fingers"/>
    <property type="match status" value="1"/>
</dbReference>
<dbReference type="PROSITE" id="PS50157">
    <property type="entry name" value="ZINC_FINGER_C2H2_2"/>
    <property type="match status" value="1"/>
</dbReference>
<dbReference type="PANTHER" id="PTHR40626:SF7">
    <property type="entry name" value="TRANSCRIPTION FACTOR, PUTATIVE (AFU_ORTHOLOGUE AFUA_1G04110)-RELATED"/>
    <property type="match status" value="1"/>
</dbReference>
<organism evidence="10 11">
    <name type="scientific">Cladobotryum mycophilum</name>
    <dbReference type="NCBI Taxonomy" id="491253"/>
    <lineage>
        <taxon>Eukaryota</taxon>
        <taxon>Fungi</taxon>
        <taxon>Dikarya</taxon>
        <taxon>Ascomycota</taxon>
        <taxon>Pezizomycotina</taxon>
        <taxon>Sordariomycetes</taxon>
        <taxon>Hypocreomycetidae</taxon>
        <taxon>Hypocreales</taxon>
        <taxon>Hypocreaceae</taxon>
        <taxon>Cladobotryum</taxon>
    </lineage>
</organism>